<proteinExistence type="predicted"/>
<dbReference type="STRING" id="43989.cce_4899"/>
<gene>
    <name evidence="2" type="ordered locus">cce_4899</name>
</gene>
<evidence type="ECO:0000313" key="3">
    <source>
        <dbReference type="Proteomes" id="UP000001203"/>
    </source>
</evidence>
<dbReference type="AlphaFoldDB" id="B1X284"/>
<protein>
    <submittedName>
        <fullName evidence="2">Uncharacterized protein</fullName>
    </submittedName>
</protein>
<name>B1X284_CROS5</name>
<dbReference type="Proteomes" id="UP000001203">
    <property type="component" value="Chromosome linear"/>
</dbReference>
<feature type="region of interest" description="Disordered" evidence="1">
    <location>
        <begin position="13"/>
        <end position="84"/>
    </location>
</feature>
<organism evidence="2 3">
    <name type="scientific">Crocosphaera subtropica (strain ATCC 51142 / BH68)</name>
    <name type="common">Cyanothece sp. (strain ATCC 51142)</name>
    <dbReference type="NCBI Taxonomy" id="43989"/>
    <lineage>
        <taxon>Bacteria</taxon>
        <taxon>Bacillati</taxon>
        <taxon>Cyanobacteriota</taxon>
        <taxon>Cyanophyceae</taxon>
        <taxon>Oscillatoriophycideae</taxon>
        <taxon>Chroococcales</taxon>
        <taxon>Aphanothecaceae</taxon>
        <taxon>Crocosphaera</taxon>
        <taxon>Crocosphaera subtropica</taxon>
    </lineage>
</organism>
<accession>B1X284</accession>
<evidence type="ECO:0000313" key="2">
    <source>
        <dbReference type="EMBL" id="ACB54245.1"/>
    </source>
</evidence>
<sequence length="84" mass="8782">MLIPLSLVKDFISSWRDDDSPPDGGGGQPVSPPDPISPTGGDCVTTSDDDSVTSYPAVDGNLSEKGNFENSDYTMVSDDDSNPS</sequence>
<dbReference type="EMBL" id="CP000807">
    <property type="protein sequence ID" value="ACB54245.1"/>
    <property type="molecule type" value="Genomic_DNA"/>
</dbReference>
<reference evidence="2 3" key="1">
    <citation type="journal article" date="2008" name="Proc. Natl. Acad. Sci. U.S.A.">
        <title>The genome of Cyanothece 51142, a unicellular diazotrophic cyanobacterium important in the marine nitrogen cycle.</title>
        <authorList>
            <person name="Welsh E.A."/>
            <person name="Liberton M."/>
            <person name="Stoeckel J."/>
            <person name="Loh T."/>
            <person name="Elvitigala T."/>
            <person name="Wang C."/>
            <person name="Wollam A."/>
            <person name="Fulton R.S."/>
            <person name="Clifton S.W."/>
            <person name="Jacobs J.M."/>
            <person name="Aurora R."/>
            <person name="Ghosh B.K."/>
            <person name="Sherman L.A."/>
            <person name="Smith R.D."/>
            <person name="Wilson R.K."/>
            <person name="Pakrasi H.B."/>
        </authorList>
    </citation>
    <scope>NUCLEOTIDE SEQUENCE [LARGE SCALE GENOMIC DNA]</scope>
    <source>
        <strain evidence="3">ATCC 51142 / BH68</strain>
    </source>
</reference>
<evidence type="ECO:0000256" key="1">
    <source>
        <dbReference type="SAM" id="MobiDB-lite"/>
    </source>
</evidence>
<keyword evidence="3" id="KW-1185">Reference proteome</keyword>
<dbReference type="HOGENOM" id="CLU_2521986_0_0_3"/>
<dbReference type="KEGG" id="cyt:cce_4899"/>